<evidence type="ECO:0000313" key="2">
    <source>
        <dbReference type="Proteomes" id="UP000441797"/>
    </source>
</evidence>
<dbReference type="AlphaFoldDB" id="A0A6N8G662"/>
<sequence length="127" mass="14751">MNNLSTQQVEVSLTHKHIDQILKTIEDWVWLSKVLSKDLQGRIIRKQEYTTLIVNSKQLVKVDTSLNKLLVISPELLINWLKETFFVVVSSRLVDEVQKSQASRWLSHLESTSKNNGEDFIKSLLYL</sequence>
<organism evidence="1 2">
    <name type="scientific">Gloeocapsopsis dulcis AAB1 = 1H9</name>
    <dbReference type="NCBI Taxonomy" id="1433147"/>
    <lineage>
        <taxon>Bacteria</taxon>
        <taxon>Bacillati</taxon>
        <taxon>Cyanobacteriota</taxon>
        <taxon>Cyanophyceae</taxon>
        <taxon>Oscillatoriophycideae</taxon>
        <taxon>Chroococcales</taxon>
        <taxon>Chroococcaceae</taxon>
        <taxon>Gloeocapsopsis</taxon>
        <taxon>Gloeocapsopsis dulcis</taxon>
    </lineage>
</organism>
<comment type="caution">
    <text evidence="1">The sequence shown here is derived from an EMBL/GenBank/DDBJ whole genome shotgun (WGS) entry which is preliminary data.</text>
</comment>
<keyword evidence="2" id="KW-1185">Reference proteome</keyword>
<accession>A0A6N8G662</accession>
<dbReference type="OrthoDB" id="9900896at2"/>
<protein>
    <submittedName>
        <fullName evidence="1">Uncharacterized protein</fullName>
    </submittedName>
</protein>
<reference evidence="1 2" key="1">
    <citation type="journal article" date="2019" name="Front. Microbiol.">
        <title>Genomic Features for Desiccation Tolerance and Sugar Biosynthesis in the Extremophile Gloeocapsopsis sp. UTEX B3054.</title>
        <authorList>
            <person name="Urrejola C."/>
            <person name="Alcorta J."/>
            <person name="Salas L."/>
            <person name="Vasquez M."/>
            <person name="Polz M.F."/>
            <person name="Vicuna R."/>
            <person name="Diez B."/>
        </authorList>
    </citation>
    <scope>NUCLEOTIDE SEQUENCE [LARGE SCALE GENOMIC DNA]</scope>
    <source>
        <strain evidence="1 2">1H9</strain>
    </source>
</reference>
<proteinExistence type="predicted"/>
<gene>
    <name evidence="1" type="ORF">BWI75_25575</name>
</gene>
<dbReference type="Proteomes" id="UP000441797">
    <property type="component" value="Unassembled WGS sequence"/>
</dbReference>
<evidence type="ECO:0000313" key="1">
    <source>
        <dbReference type="EMBL" id="MUL39535.1"/>
    </source>
</evidence>
<dbReference type="EMBL" id="NAPY01000094">
    <property type="protein sequence ID" value="MUL39535.1"/>
    <property type="molecule type" value="Genomic_DNA"/>
</dbReference>
<name>A0A6N8G662_9CHRO</name>